<organism evidence="1 2">
    <name type="scientific">Brachionus plicatilis</name>
    <name type="common">Marine rotifer</name>
    <name type="synonym">Brachionus muelleri</name>
    <dbReference type="NCBI Taxonomy" id="10195"/>
    <lineage>
        <taxon>Eukaryota</taxon>
        <taxon>Metazoa</taxon>
        <taxon>Spiralia</taxon>
        <taxon>Gnathifera</taxon>
        <taxon>Rotifera</taxon>
        <taxon>Eurotatoria</taxon>
        <taxon>Monogononta</taxon>
        <taxon>Pseudotrocha</taxon>
        <taxon>Ploima</taxon>
        <taxon>Brachionidae</taxon>
        <taxon>Brachionus</taxon>
    </lineage>
</organism>
<sequence length="82" mass="9471">MKIIDLNFFMILLFSVNDLKESNNSLITLFIECFDQTIYSEFLLPEHKIGLKNTLQFSAFCTPLKSILINCASTLQSFCRQL</sequence>
<protein>
    <submittedName>
        <fullName evidence="1">Uncharacterized protein</fullName>
    </submittedName>
</protein>
<comment type="caution">
    <text evidence="1">The sequence shown here is derived from an EMBL/GenBank/DDBJ whole genome shotgun (WGS) entry which is preliminary data.</text>
</comment>
<proteinExistence type="predicted"/>
<gene>
    <name evidence="1" type="ORF">BpHYR1_050616</name>
</gene>
<keyword evidence="2" id="KW-1185">Reference proteome</keyword>
<accession>A0A3M7QDC4</accession>
<name>A0A3M7QDC4_BRAPC</name>
<dbReference type="EMBL" id="REGN01006517">
    <property type="protein sequence ID" value="RNA09212.1"/>
    <property type="molecule type" value="Genomic_DNA"/>
</dbReference>
<evidence type="ECO:0000313" key="1">
    <source>
        <dbReference type="EMBL" id="RNA09212.1"/>
    </source>
</evidence>
<reference evidence="1 2" key="1">
    <citation type="journal article" date="2018" name="Sci. Rep.">
        <title>Genomic signatures of local adaptation to the degree of environmental predictability in rotifers.</title>
        <authorList>
            <person name="Franch-Gras L."/>
            <person name="Hahn C."/>
            <person name="Garcia-Roger E.M."/>
            <person name="Carmona M.J."/>
            <person name="Serra M."/>
            <person name="Gomez A."/>
        </authorList>
    </citation>
    <scope>NUCLEOTIDE SEQUENCE [LARGE SCALE GENOMIC DNA]</scope>
    <source>
        <strain evidence="1">HYR1</strain>
    </source>
</reference>
<dbReference type="AlphaFoldDB" id="A0A3M7QDC4"/>
<evidence type="ECO:0000313" key="2">
    <source>
        <dbReference type="Proteomes" id="UP000276133"/>
    </source>
</evidence>
<dbReference type="Proteomes" id="UP000276133">
    <property type="component" value="Unassembled WGS sequence"/>
</dbReference>